<sequence length="409" mass="45444">MKILWASDNNFTGQIPDYIGSWNLTDLRFQGNYFHGPIPSTLSNLVQLTSLRIGDIENGSSSSLAFISKMTSLSTLILRNCRISDSLASIDFSKFLNLTLMDLSFNNITGQVPQTLLNLNSLNYLFLGNNSLSGSLPSSKQPSLRNLDFSYNQLSGNFPSWIRDENLQVNLVANNFVINRSNSVLPLGLECLQRNTTCFLSALVSSPFAVNCGSRRSITGSDNNVYQTDDASLESASYVETQRSRPIWGVSNVGKFMDTSTENYKIYSVRQFQGTLDSELFQDARMSPSSLRYYGIGLENGNYSVMLQFAETGFGDPGSWTSTGRRVFDIYIQGERKEHNFDIMKEAGGKSYTAIKKNYTAHVTKNIVEIHLFWGGKGTCCIPSQGYYGPSISALSVIPSTLLNYKSWS</sequence>
<dbReference type="InterPro" id="IPR051824">
    <property type="entry name" value="LRR_Rcpt-Like_S/T_Kinase"/>
</dbReference>
<dbReference type="Pfam" id="PF11721">
    <property type="entry name" value="Malectin"/>
    <property type="match status" value="1"/>
</dbReference>
<dbReference type="EnsemblPlants" id="OB04G32300.1">
    <property type="protein sequence ID" value="OB04G32300.1"/>
    <property type="gene ID" value="OB04G32300"/>
</dbReference>
<dbReference type="Gramene" id="OB04G32300.1">
    <property type="protein sequence ID" value="OB04G32300.1"/>
    <property type="gene ID" value="OB04G32300"/>
</dbReference>
<keyword evidence="6" id="KW-0067">ATP-binding</keyword>
<evidence type="ECO:0000256" key="1">
    <source>
        <dbReference type="ARBA" id="ARBA00012513"/>
    </source>
</evidence>
<proteinExistence type="predicted"/>
<evidence type="ECO:0000256" key="5">
    <source>
        <dbReference type="ARBA" id="ARBA00022741"/>
    </source>
</evidence>
<dbReference type="Proteomes" id="UP000006038">
    <property type="component" value="Chromosome 4"/>
</dbReference>
<evidence type="ECO:0000259" key="8">
    <source>
        <dbReference type="Pfam" id="PF11721"/>
    </source>
</evidence>
<dbReference type="InterPro" id="IPR021720">
    <property type="entry name" value="Malectin_dom"/>
</dbReference>
<evidence type="ECO:0000313" key="9">
    <source>
        <dbReference type="EnsemblPlants" id="OB04G32300.1"/>
    </source>
</evidence>
<dbReference type="Gene3D" id="3.80.10.10">
    <property type="entry name" value="Ribonuclease Inhibitor"/>
    <property type="match status" value="2"/>
</dbReference>
<evidence type="ECO:0000256" key="3">
    <source>
        <dbReference type="ARBA" id="ARBA00022679"/>
    </source>
</evidence>
<evidence type="ECO:0000313" key="10">
    <source>
        <dbReference type="Proteomes" id="UP000006038"/>
    </source>
</evidence>
<evidence type="ECO:0000256" key="7">
    <source>
        <dbReference type="ARBA" id="ARBA00023180"/>
    </source>
</evidence>
<keyword evidence="10" id="KW-1185">Reference proteome</keyword>
<dbReference type="GO" id="GO:0005524">
    <property type="term" value="F:ATP binding"/>
    <property type="evidence" value="ECO:0007669"/>
    <property type="project" value="UniProtKB-KW"/>
</dbReference>
<keyword evidence="5" id="KW-0547">Nucleotide-binding</keyword>
<feature type="domain" description="Malectin" evidence="8">
    <location>
        <begin position="208"/>
        <end position="395"/>
    </location>
</feature>
<dbReference type="GO" id="GO:0004674">
    <property type="term" value="F:protein serine/threonine kinase activity"/>
    <property type="evidence" value="ECO:0007669"/>
    <property type="project" value="UniProtKB-EC"/>
</dbReference>
<reference evidence="9" key="1">
    <citation type="journal article" date="2013" name="Nat. Commun.">
        <title>Whole-genome sequencing of Oryza brachyantha reveals mechanisms underlying Oryza genome evolution.</title>
        <authorList>
            <person name="Chen J."/>
            <person name="Huang Q."/>
            <person name="Gao D."/>
            <person name="Wang J."/>
            <person name="Lang Y."/>
            <person name="Liu T."/>
            <person name="Li B."/>
            <person name="Bai Z."/>
            <person name="Luis Goicoechea J."/>
            <person name="Liang C."/>
            <person name="Chen C."/>
            <person name="Zhang W."/>
            <person name="Sun S."/>
            <person name="Liao Y."/>
            <person name="Zhang X."/>
            <person name="Yang L."/>
            <person name="Song C."/>
            <person name="Wang M."/>
            <person name="Shi J."/>
            <person name="Liu G."/>
            <person name="Liu J."/>
            <person name="Zhou H."/>
            <person name="Zhou W."/>
            <person name="Yu Q."/>
            <person name="An N."/>
            <person name="Chen Y."/>
            <person name="Cai Q."/>
            <person name="Wang B."/>
            <person name="Liu B."/>
            <person name="Min J."/>
            <person name="Huang Y."/>
            <person name="Wu H."/>
            <person name="Li Z."/>
            <person name="Zhang Y."/>
            <person name="Yin Y."/>
            <person name="Song W."/>
            <person name="Jiang J."/>
            <person name="Jackson S.A."/>
            <person name="Wing R.A."/>
            <person name="Wang J."/>
            <person name="Chen M."/>
        </authorList>
    </citation>
    <scope>NUCLEOTIDE SEQUENCE [LARGE SCALE GENOMIC DNA]</scope>
    <source>
        <strain evidence="9">cv. IRGC 101232</strain>
    </source>
</reference>
<dbReference type="InterPro" id="IPR001611">
    <property type="entry name" value="Leu-rich_rpt"/>
</dbReference>
<reference evidence="9" key="2">
    <citation type="submission" date="2013-04" db="UniProtKB">
        <authorList>
            <consortium name="EnsemblPlants"/>
        </authorList>
    </citation>
    <scope>IDENTIFICATION</scope>
</reference>
<keyword evidence="4" id="KW-0732">Signal</keyword>
<dbReference type="HOGENOM" id="CLU_000288_114_2_1"/>
<dbReference type="AlphaFoldDB" id="J3M1F5"/>
<evidence type="ECO:0000256" key="2">
    <source>
        <dbReference type="ARBA" id="ARBA00022553"/>
    </source>
</evidence>
<dbReference type="SUPFAM" id="SSF52058">
    <property type="entry name" value="L domain-like"/>
    <property type="match status" value="1"/>
</dbReference>
<dbReference type="FunFam" id="2.60.120.430:FF:000002">
    <property type="entry name" value="Leucine-rich repeat receptor-like protein kinase"/>
    <property type="match status" value="1"/>
</dbReference>
<keyword evidence="3" id="KW-0808">Transferase</keyword>
<keyword evidence="2" id="KW-0597">Phosphoprotein</keyword>
<dbReference type="PANTHER" id="PTHR48006">
    <property type="entry name" value="LEUCINE-RICH REPEAT-CONTAINING PROTEIN DDB_G0281931-RELATED"/>
    <property type="match status" value="1"/>
</dbReference>
<dbReference type="GO" id="GO:0005886">
    <property type="term" value="C:plasma membrane"/>
    <property type="evidence" value="ECO:0007669"/>
    <property type="project" value="TreeGrafter"/>
</dbReference>
<organism evidence="9">
    <name type="scientific">Oryza brachyantha</name>
    <name type="common">malo sina</name>
    <dbReference type="NCBI Taxonomy" id="4533"/>
    <lineage>
        <taxon>Eukaryota</taxon>
        <taxon>Viridiplantae</taxon>
        <taxon>Streptophyta</taxon>
        <taxon>Embryophyta</taxon>
        <taxon>Tracheophyta</taxon>
        <taxon>Spermatophyta</taxon>
        <taxon>Magnoliopsida</taxon>
        <taxon>Liliopsida</taxon>
        <taxon>Poales</taxon>
        <taxon>Poaceae</taxon>
        <taxon>BOP clade</taxon>
        <taxon>Oryzoideae</taxon>
        <taxon>Oryzeae</taxon>
        <taxon>Oryzinae</taxon>
        <taxon>Oryza</taxon>
    </lineage>
</organism>
<dbReference type="eggNOG" id="ENOG502QUW9">
    <property type="taxonomic scope" value="Eukaryota"/>
</dbReference>
<dbReference type="FunFam" id="3.80.10.10:FF:000298">
    <property type="entry name" value="Putative LRR receptor-like serine/threonine-protein kinase"/>
    <property type="match status" value="1"/>
</dbReference>
<evidence type="ECO:0000256" key="6">
    <source>
        <dbReference type="ARBA" id="ARBA00022840"/>
    </source>
</evidence>
<protein>
    <recommendedName>
        <fullName evidence="1">non-specific serine/threonine protein kinase</fullName>
        <ecNumber evidence="1">2.7.11.1</ecNumber>
    </recommendedName>
</protein>
<dbReference type="PANTHER" id="PTHR48006:SF41">
    <property type="entry name" value="OS04G0616500 PROTEIN"/>
    <property type="match status" value="1"/>
</dbReference>
<dbReference type="Pfam" id="PF00560">
    <property type="entry name" value="LRR_1"/>
    <property type="match status" value="4"/>
</dbReference>
<keyword evidence="7" id="KW-0325">Glycoprotein</keyword>
<name>J3M1F5_ORYBR</name>
<dbReference type="InterPro" id="IPR032675">
    <property type="entry name" value="LRR_dom_sf"/>
</dbReference>
<dbReference type="Gene3D" id="2.60.120.430">
    <property type="entry name" value="Galactose-binding lectin"/>
    <property type="match status" value="1"/>
</dbReference>
<dbReference type="STRING" id="4533.J3M1F5"/>
<evidence type="ECO:0000256" key="4">
    <source>
        <dbReference type="ARBA" id="ARBA00022729"/>
    </source>
</evidence>
<accession>J3M1F5</accession>
<dbReference type="EC" id="2.7.11.1" evidence="1"/>
<dbReference type="OMA" id="THPNEAR"/>